<keyword evidence="2" id="KW-0223">Dioxygenase</keyword>
<dbReference type="Proteomes" id="UP001595841">
    <property type="component" value="Unassembled WGS sequence"/>
</dbReference>
<evidence type="ECO:0000256" key="3">
    <source>
        <dbReference type="ARBA" id="ARBA00023002"/>
    </source>
</evidence>
<evidence type="ECO:0000313" key="6">
    <source>
        <dbReference type="Proteomes" id="UP001595841"/>
    </source>
</evidence>
<evidence type="ECO:0000256" key="1">
    <source>
        <dbReference type="ARBA" id="ARBA00001961"/>
    </source>
</evidence>
<dbReference type="EMBL" id="JBHSCL010000004">
    <property type="protein sequence ID" value="MFC4219774.1"/>
    <property type="molecule type" value="Genomic_DNA"/>
</dbReference>
<keyword evidence="3" id="KW-0560">Oxidoreductase</keyword>
<accession>A0ABV8PJS0</accession>
<dbReference type="Gene3D" id="2.60.120.620">
    <property type="entry name" value="q2cbj1_9rhob like domain"/>
    <property type="match status" value="1"/>
</dbReference>
<dbReference type="InterPro" id="IPR018655">
    <property type="entry name" value="DUF2086"/>
</dbReference>
<reference evidence="6" key="1">
    <citation type="journal article" date="2019" name="Int. J. Syst. Evol. Microbiol.">
        <title>The Global Catalogue of Microorganisms (GCM) 10K type strain sequencing project: providing services to taxonomists for standard genome sequencing and annotation.</title>
        <authorList>
            <consortium name="The Broad Institute Genomics Platform"/>
            <consortium name="The Broad Institute Genome Sequencing Center for Infectious Disease"/>
            <person name="Wu L."/>
            <person name="Ma J."/>
        </authorList>
    </citation>
    <scope>NUCLEOTIDE SEQUENCE [LARGE SCALE GENOMIC DNA]</scope>
    <source>
        <strain evidence="6">CGMCC 1.15774</strain>
    </source>
</reference>
<name>A0ABV8PJS0_9FLAO</name>
<comment type="caution">
    <text evidence="5">The sequence shown here is derived from an EMBL/GenBank/DDBJ whole genome shotgun (WGS) entry which is preliminary data.</text>
</comment>
<comment type="cofactor">
    <cofactor evidence="1">
        <name>L-ascorbate</name>
        <dbReference type="ChEBI" id="CHEBI:38290"/>
    </cofactor>
</comment>
<evidence type="ECO:0000313" key="5">
    <source>
        <dbReference type="EMBL" id="MFC4219774.1"/>
    </source>
</evidence>
<evidence type="ECO:0000256" key="2">
    <source>
        <dbReference type="ARBA" id="ARBA00022964"/>
    </source>
</evidence>
<dbReference type="InterPro" id="IPR006620">
    <property type="entry name" value="Pro_4_hyd_alph"/>
</dbReference>
<proteinExistence type="predicted"/>
<dbReference type="RefSeq" id="WP_379763135.1">
    <property type="nucleotide sequence ID" value="NZ_JBHSCL010000004.1"/>
</dbReference>
<gene>
    <name evidence="5" type="ORF">ACFOWS_06510</name>
</gene>
<evidence type="ECO:0000259" key="4">
    <source>
        <dbReference type="SMART" id="SM00702"/>
    </source>
</evidence>
<sequence>MENTREVQLQVKSIDWTLVHDSLHQKGYASVSGFLSTTECEEFVQLYQETDGYRKTVVMERYRFGLGEYKYFDYPLPEKIQMLRASLYPYLVPVANLWMKALKIDKTFPATHQELLEQCKEKGQLKPTPLILKYGKGGFNTLHQDLYGDVYFPIQALFVLSNPKVDFHGGEFVMTQQTPRAQSKAIVLKPKQGDLLFFTTNFRPIKGQKGYYRVNMRHGVSEVTHGNRYALGIIFHDATS</sequence>
<protein>
    <submittedName>
        <fullName evidence="5">2OG-Fe(II) oxygenase</fullName>
    </submittedName>
</protein>
<keyword evidence="6" id="KW-1185">Reference proteome</keyword>
<dbReference type="Pfam" id="PF09859">
    <property type="entry name" value="Oxygenase-NA"/>
    <property type="match status" value="1"/>
</dbReference>
<organism evidence="5 6">
    <name type="scientific">Flagellimonas marina</name>
    <dbReference type="NCBI Taxonomy" id="1775168"/>
    <lineage>
        <taxon>Bacteria</taxon>
        <taxon>Pseudomonadati</taxon>
        <taxon>Bacteroidota</taxon>
        <taxon>Flavobacteriia</taxon>
        <taxon>Flavobacteriales</taxon>
        <taxon>Flavobacteriaceae</taxon>
        <taxon>Flagellimonas</taxon>
    </lineage>
</organism>
<dbReference type="SMART" id="SM00702">
    <property type="entry name" value="P4Hc"/>
    <property type="match status" value="1"/>
</dbReference>
<feature type="domain" description="Prolyl 4-hydroxylase alpha subunit" evidence="4">
    <location>
        <begin position="26"/>
        <end position="236"/>
    </location>
</feature>